<feature type="transmembrane region" description="Helical" evidence="2">
    <location>
        <begin position="12"/>
        <end position="32"/>
    </location>
</feature>
<proteinExistence type="predicted"/>
<dbReference type="EMBL" id="JACBYW010000005">
    <property type="protein sequence ID" value="NYH79478.1"/>
    <property type="molecule type" value="Genomic_DNA"/>
</dbReference>
<keyword evidence="2" id="KW-0472">Membrane</keyword>
<evidence type="ECO:0000313" key="4">
    <source>
        <dbReference type="Proteomes" id="UP000548304"/>
    </source>
</evidence>
<evidence type="ECO:0000256" key="2">
    <source>
        <dbReference type="SAM" id="Phobius"/>
    </source>
</evidence>
<accession>A0A852YZ76</accession>
<evidence type="ECO:0000313" key="3">
    <source>
        <dbReference type="EMBL" id="NYH79478.1"/>
    </source>
</evidence>
<organism evidence="3 4">
    <name type="scientific">Actinopolyspora biskrensis</name>
    <dbReference type="NCBI Taxonomy" id="1470178"/>
    <lineage>
        <taxon>Bacteria</taxon>
        <taxon>Bacillati</taxon>
        <taxon>Actinomycetota</taxon>
        <taxon>Actinomycetes</taxon>
        <taxon>Actinopolysporales</taxon>
        <taxon>Actinopolysporaceae</taxon>
        <taxon>Actinopolyspora</taxon>
    </lineage>
</organism>
<sequence length="55" mass="5799">MTPAALMHQSPGLLVVLGAVTVLALGSALLPLRPGHRQRPGAAPLGRRARALRRR</sequence>
<name>A0A852YZ76_9ACTN</name>
<dbReference type="AlphaFoldDB" id="A0A852YZ76"/>
<dbReference type="Proteomes" id="UP000548304">
    <property type="component" value="Unassembled WGS sequence"/>
</dbReference>
<feature type="region of interest" description="Disordered" evidence="1">
    <location>
        <begin position="33"/>
        <end position="55"/>
    </location>
</feature>
<gene>
    <name evidence="3" type="ORF">FHR84_002816</name>
</gene>
<comment type="caution">
    <text evidence="3">The sequence shown here is derived from an EMBL/GenBank/DDBJ whole genome shotgun (WGS) entry which is preliminary data.</text>
</comment>
<keyword evidence="2" id="KW-0812">Transmembrane</keyword>
<protein>
    <submittedName>
        <fullName evidence="3">Uncharacterized protein</fullName>
    </submittedName>
</protein>
<keyword evidence="2" id="KW-1133">Transmembrane helix</keyword>
<keyword evidence="4" id="KW-1185">Reference proteome</keyword>
<evidence type="ECO:0000256" key="1">
    <source>
        <dbReference type="SAM" id="MobiDB-lite"/>
    </source>
</evidence>
<reference evidence="3 4" key="1">
    <citation type="submission" date="2020-07" db="EMBL/GenBank/DDBJ databases">
        <title>Genomic Encyclopedia of Type Strains, Phase III (KMG-III): the genomes of soil and plant-associated and newly described type strains.</title>
        <authorList>
            <person name="Whitman W."/>
        </authorList>
    </citation>
    <scope>NUCLEOTIDE SEQUENCE [LARGE SCALE GENOMIC DNA]</scope>
    <source>
        <strain evidence="3 4">CECT 8576</strain>
    </source>
</reference>
<dbReference type="RefSeq" id="WP_179535904.1">
    <property type="nucleotide sequence ID" value="NZ_JACBYW010000005.1"/>
</dbReference>